<sequence>MDCFLGTWGLEHSENFDAYMEAVGVGFITRKAAGSLKPDVLISVDGDVYKVRTESTFKNSEFVFKLGEEFDETTADGRKTKTTVTLENGVLIQFQKWDGKESTVTREIKDGKMMTICTMGDVTCERTYIKKK</sequence>
<protein>
    <recommendedName>
        <fullName evidence="3">Cytosolic fatty-acid binding proteins domain-containing protein</fullName>
    </recommendedName>
</protein>
<gene>
    <name evidence="4" type="ORF">GDO86_010903</name>
</gene>
<keyword evidence="5" id="KW-1185">Reference proteome</keyword>
<dbReference type="EMBL" id="JAACNH010000005">
    <property type="protein sequence ID" value="KAG8441896.1"/>
    <property type="molecule type" value="Genomic_DNA"/>
</dbReference>
<name>A0A8T2JHG1_9PIPI</name>
<dbReference type="Proteomes" id="UP000812440">
    <property type="component" value="Chromosome 6"/>
</dbReference>
<evidence type="ECO:0000313" key="5">
    <source>
        <dbReference type="Proteomes" id="UP000812440"/>
    </source>
</evidence>
<dbReference type="AlphaFoldDB" id="A0A8T2JHG1"/>
<feature type="domain" description="Cytosolic fatty-acid binding proteins" evidence="3">
    <location>
        <begin position="6"/>
        <end position="23"/>
    </location>
</feature>
<dbReference type="InterPro" id="IPR031259">
    <property type="entry name" value="ILBP"/>
</dbReference>
<dbReference type="GO" id="GO:0008289">
    <property type="term" value="F:lipid binding"/>
    <property type="evidence" value="ECO:0007669"/>
    <property type="project" value="InterPro"/>
</dbReference>
<comment type="similarity">
    <text evidence="1 2">Belongs to the calycin superfamily. Fatty-acid binding protein (FABP) family.</text>
</comment>
<dbReference type="InterPro" id="IPR012674">
    <property type="entry name" value="Calycin"/>
</dbReference>
<reference evidence="4" key="1">
    <citation type="thesis" date="2020" institute="ProQuest LLC" country="789 East Eisenhower Parkway, Ann Arbor, MI, USA">
        <title>Comparative Genomics and Chromosome Evolution.</title>
        <authorList>
            <person name="Mudd A.B."/>
        </authorList>
    </citation>
    <scope>NUCLEOTIDE SEQUENCE</scope>
    <source>
        <strain evidence="4">Female2</strain>
        <tissue evidence="4">Blood</tissue>
    </source>
</reference>
<dbReference type="PANTHER" id="PTHR11955">
    <property type="entry name" value="FATTY ACID BINDING PROTEIN"/>
    <property type="match status" value="1"/>
</dbReference>
<dbReference type="Gene3D" id="2.40.128.20">
    <property type="match status" value="1"/>
</dbReference>
<dbReference type="OrthoDB" id="412780at2759"/>
<dbReference type="InterPro" id="IPR000566">
    <property type="entry name" value="Lipocln_cytosolic_FA-bd_dom"/>
</dbReference>
<evidence type="ECO:0000259" key="3">
    <source>
        <dbReference type="PROSITE" id="PS00214"/>
    </source>
</evidence>
<dbReference type="FunFam" id="2.40.128.20:FF:000001">
    <property type="entry name" value="Fatty acid-binding protein, adipocyte"/>
    <property type="match status" value="1"/>
</dbReference>
<dbReference type="InterPro" id="IPR000463">
    <property type="entry name" value="Fatty_acid-bd"/>
</dbReference>
<evidence type="ECO:0000256" key="1">
    <source>
        <dbReference type="ARBA" id="ARBA00008390"/>
    </source>
</evidence>
<keyword evidence="2" id="KW-0813">Transport</keyword>
<dbReference type="PROSITE" id="PS00214">
    <property type="entry name" value="FABP"/>
    <property type="match status" value="1"/>
</dbReference>
<proteinExistence type="inferred from homology"/>
<evidence type="ECO:0000256" key="2">
    <source>
        <dbReference type="RuleBase" id="RU003696"/>
    </source>
</evidence>
<dbReference type="SUPFAM" id="SSF50814">
    <property type="entry name" value="Lipocalins"/>
    <property type="match status" value="1"/>
</dbReference>
<dbReference type="PRINTS" id="PR00178">
    <property type="entry name" value="FATTYACIDBP"/>
</dbReference>
<dbReference type="Pfam" id="PF00061">
    <property type="entry name" value="Lipocalin"/>
    <property type="match status" value="1"/>
</dbReference>
<dbReference type="CDD" id="cd19443">
    <property type="entry name" value="FABP3-like"/>
    <property type="match status" value="1"/>
</dbReference>
<organism evidence="4 5">
    <name type="scientific">Hymenochirus boettgeri</name>
    <name type="common">Congo dwarf clawed frog</name>
    <dbReference type="NCBI Taxonomy" id="247094"/>
    <lineage>
        <taxon>Eukaryota</taxon>
        <taxon>Metazoa</taxon>
        <taxon>Chordata</taxon>
        <taxon>Craniata</taxon>
        <taxon>Vertebrata</taxon>
        <taxon>Euteleostomi</taxon>
        <taxon>Amphibia</taxon>
        <taxon>Batrachia</taxon>
        <taxon>Anura</taxon>
        <taxon>Pipoidea</taxon>
        <taxon>Pipidae</taxon>
        <taxon>Pipinae</taxon>
        <taxon>Hymenochirus</taxon>
    </lineage>
</organism>
<comment type="caution">
    <text evidence="4">The sequence shown here is derived from an EMBL/GenBank/DDBJ whole genome shotgun (WGS) entry which is preliminary data.</text>
</comment>
<accession>A0A8T2JHG1</accession>
<evidence type="ECO:0000313" key="4">
    <source>
        <dbReference type="EMBL" id="KAG8441896.1"/>
    </source>
</evidence>